<dbReference type="GO" id="GO:0098609">
    <property type="term" value="P:cell-cell adhesion"/>
    <property type="evidence" value="ECO:0007669"/>
    <property type="project" value="TreeGrafter"/>
</dbReference>
<dbReference type="SUPFAM" id="SSF48726">
    <property type="entry name" value="Immunoglobulin"/>
    <property type="match status" value="3"/>
</dbReference>
<dbReference type="SUPFAM" id="SSF49265">
    <property type="entry name" value="Fibronectin type III"/>
    <property type="match status" value="4"/>
</dbReference>
<dbReference type="Pfam" id="PF07679">
    <property type="entry name" value="I-set"/>
    <property type="match status" value="3"/>
</dbReference>
<dbReference type="EMBL" id="JTDE01000437">
    <property type="protein sequence ID" value="KAF7261251.1"/>
    <property type="molecule type" value="Genomic_DNA"/>
</dbReference>
<dbReference type="InterPro" id="IPR036116">
    <property type="entry name" value="FN3_sf"/>
</dbReference>
<evidence type="ECO:0000259" key="7">
    <source>
        <dbReference type="PROSITE" id="PS50853"/>
    </source>
</evidence>
<sequence>MTITSVYFFENVGPAKIIEAPSNVKVVAGETALFFCRASGNPTPTVNFLLDQTISHPRFRASVTIPDGSLLRLTKTHRDQNGLQVQCVARNHVGGDSATAHLTVYDVNADLPEGYPVIHSTPRSASAAVGDVTQLDCEVSGYPQPTVIWIKNEVPIPANSQRITVVGTGSIRFEHLLLSDEGHYECLVTNQVGSVLSSKAYLKIKNTHSAPNIIDKATQIHVRPGHGANLTCRATGNPIPVTRWLTDRESPITESNEGMATLFVADITESTRYICEANNSLGTVQHPVRVFVIDVPPPPVNLTSLEEGAYHAFLRWFPPELPQKFQHKTPSETTTDSYTLFLTESNNTNAGSNRRQITGISAKQIHPDGALQYKIVDLKPYTTYTAEVTAINNLLGMSDPSNRVVFTTAEIAPSTAPLDVHAVAVTDDTVHVRWRPPSQPNGKIIKYTVLYSRDPKLPLNKWFRLETNTETVQIRDLKSSETYYIKVASSNSIDTGPFTEALPVIVKFGIPAQPVNLRGFSVSPKQIFLNWTAPMMANNVQLQDYLVRYRSAQADYSSFDKPVEYTIPGTLTHLLLDHLSPNVTYHISLAARTKYGVGVAAQIQVQTESNVPGLPILHELDVLDSSRIRIRWLAPDSPTPSIDIKELPEQSAIYRPSAVKQFQLQWAAFPFTDWEEHNISAIHPPSSKYVYEYVIKGLLSRTRYSLRLAAFGSEGVGPALELNPVMTKGQDGLQSADLSVPFILDSNPCMLDPSICFQVPSAPRNLRLNQLRRALPPGIRDIKEAFAVLEIAWDPPERSHGDLRGYQVSYRVIGPPDAIVSEALTSDGQLPEIGLSKPVRRNVTQTAFTSSIADGIKFGRVYEFEVAAYNGVDLGLPAQLNVSTPDNVPDGYPLQVRLNGQSATAVEVTWSPPVQQQWNGGIVNYQVRYFQPSSPNTTEVIRVTNEPRLVIENLKERTFYTVLVRAMTNNGPGPWSVPNTIQTTAELPDPPSQIIGIRINPRQIKVTWDTVSSGKKLHARVPITGFRIYYSKNMNEADLNSWKILDVGPVTMATLDELEPNSEYVIKIKSRGADKRYGRMSEPIIVGTHIPDDTHLQGIGFPGGFKGVSEKIAVTQLSCHWIPALDTARQGEASLKLNWERSLESENIQLLGTKSYIDENNQPRRVVFDPRTLEVPLSTLESSALISGYFPTSYMNPSLTGRKHPQYSLVIDELAANTVYDVQISPVYQTSANPFGSGQSSLGGRTSCRTMMLPPLHVPRPVPVAAKQQTGQIVMRVFRVSENLGRIRRYYLILSKTSAPLDFNSAPISQEVYWQNKVKYPCFTDSCATN</sequence>
<feature type="domain" description="Ig-like" evidence="6">
    <location>
        <begin position="211"/>
        <end position="291"/>
    </location>
</feature>
<dbReference type="Pfam" id="PF00041">
    <property type="entry name" value="fn3"/>
    <property type="match status" value="4"/>
</dbReference>
<dbReference type="SMART" id="SM00409">
    <property type="entry name" value="IG"/>
    <property type="match status" value="3"/>
</dbReference>
<feature type="domain" description="Fibronectin type-III" evidence="7">
    <location>
        <begin position="416"/>
        <end position="509"/>
    </location>
</feature>
<dbReference type="InterPro" id="IPR007110">
    <property type="entry name" value="Ig-like_dom"/>
</dbReference>
<dbReference type="PROSITE" id="PS50853">
    <property type="entry name" value="FN3"/>
    <property type="match status" value="5"/>
</dbReference>
<dbReference type="InterPro" id="IPR013098">
    <property type="entry name" value="Ig_I-set"/>
</dbReference>
<evidence type="ECO:0000313" key="9">
    <source>
        <dbReference type="Proteomes" id="UP000822476"/>
    </source>
</evidence>
<evidence type="ECO:0000256" key="1">
    <source>
        <dbReference type="ARBA" id="ARBA00022729"/>
    </source>
</evidence>
<dbReference type="FunFam" id="2.60.40.10:FF:000036">
    <property type="entry name" value="receptor-type tyrosine-protein phosphatase delta isoform X1"/>
    <property type="match status" value="1"/>
</dbReference>
<dbReference type="InterPro" id="IPR003599">
    <property type="entry name" value="Ig_sub"/>
</dbReference>
<dbReference type="PANTHER" id="PTHR44170">
    <property type="entry name" value="PROTEIN SIDEKICK"/>
    <property type="match status" value="1"/>
</dbReference>
<feature type="domain" description="Fibronectin type-III" evidence="7">
    <location>
        <begin position="298"/>
        <end position="411"/>
    </location>
</feature>
<keyword evidence="2" id="KW-0677">Repeat</keyword>
<feature type="domain" description="Fibronectin type-III" evidence="7">
    <location>
        <begin position="990"/>
        <end position="1093"/>
    </location>
</feature>
<evidence type="ECO:0000256" key="4">
    <source>
        <dbReference type="ARBA" id="ARBA00023180"/>
    </source>
</evidence>
<protein>
    <submittedName>
        <fullName evidence="8">Uncharacterized protein</fullName>
    </submittedName>
</protein>
<reference evidence="8" key="1">
    <citation type="submission" date="2019-07" db="EMBL/GenBank/DDBJ databases">
        <title>Annotation for the trematode Paragonimus miyazaki's.</title>
        <authorList>
            <person name="Choi Y.-J."/>
        </authorList>
    </citation>
    <scope>NUCLEOTIDE SEQUENCE</scope>
    <source>
        <strain evidence="8">Japan</strain>
    </source>
</reference>
<keyword evidence="1" id="KW-0732">Signal</keyword>
<feature type="domain" description="Ig-like" evidence="6">
    <location>
        <begin position="14"/>
        <end position="103"/>
    </location>
</feature>
<evidence type="ECO:0000313" key="8">
    <source>
        <dbReference type="EMBL" id="KAF7261251.1"/>
    </source>
</evidence>
<dbReference type="OrthoDB" id="10253954at2759"/>
<feature type="domain" description="Fibronectin type-III" evidence="7">
    <location>
        <begin position="513"/>
        <end position="612"/>
    </location>
</feature>
<dbReference type="InterPro" id="IPR013783">
    <property type="entry name" value="Ig-like_fold"/>
</dbReference>
<comment type="caution">
    <text evidence="8">The sequence shown here is derived from an EMBL/GenBank/DDBJ whole genome shotgun (WGS) entry which is preliminary data.</text>
</comment>
<gene>
    <name evidence="8" type="ORF">EG68_01437</name>
</gene>
<keyword evidence="3" id="KW-1015">Disulfide bond</keyword>
<keyword evidence="5" id="KW-0393">Immunoglobulin domain</keyword>
<evidence type="ECO:0000259" key="6">
    <source>
        <dbReference type="PROSITE" id="PS50835"/>
    </source>
</evidence>
<dbReference type="InterPro" id="IPR003598">
    <property type="entry name" value="Ig_sub2"/>
</dbReference>
<feature type="domain" description="Ig-like" evidence="6">
    <location>
        <begin position="116"/>
        <end position="197"/>
    </location>
</feature>
<dbReference type="InterPro" id="IPR036179">
    <property type="entry name" value="Ig-like_dom_sf"/>
</dbReference>
<accession>A0A8S9Z809</accession>
<dbReference type="Gene3D" id="2.60.40.10">
    <property type="entry name" value="Immunoglobulins"/>
    <property type="match status" value="10"/>
</dbReference>
<dbReference type="PANTHER" id="PTHR44170:SF56">
    <property type="entry name" value="FIBRONECTIN TYPE-III DOMAIN-CONTAINING PROTEIN"/>
    <property type="match status" value="1"/>
</dbReference>
<dbReference type="SMART" id="SM00060">
    <property type="entry name" value="FN3"/>
    <property type="match status" value="8"/>
</dbReference>
<evidence type="ECO:0000256" key="2">
    <source>
        <dbReference type="ARBA" id="ARBA00022737"/>
    </source>
</evidence>
<dbReference type="FunFam" id="2.60.40.10:FF:000032">
    <property type="entry name" value="palladin isoform X1"/>
    <property type="match status" value="1"/>
</dbReference>
<evidence type="ECO:0000256" key="5">
    <source>
        <dbReference type="ARBA" id="ARBA00023319"/>
    </source>
</evidence>
<dbReference type="GO" id="GO:0016020">
    <property type="term" value="C:membrane"/>
    <property type="evidence" value="ECO:0007669"/>
    <property type="project" value="UniProtKB-SubCell"/>
</dbReference>
<evidence type="ECO:0000256" key="3">
    <source>
        <dbReference type="ARBA" id="ARBA00023157"/>
    </source>
</evidence>
<feature type="domain" description="Fibronectin type-III" evidence="7">
    <location>
        <begin position="892"/>
        <end position="987"/>
    </location>
</feature>
<proteinExistence type="predicted"/>
<dbReference type="CDD" id="cd00063">
    <property type="entry name" value="FN3"/>
    <property type="match status" value="7"/>
</dbReference>
<keyword evidence="4" id="KW-0325">Glycoprotein</keyword>
<dbReference type="SMART" id="SM00408">
    <property type="entry name" value="IGc2"/>
    <property type="match status" value="3"/>
</dbReference>
<dbReference type="InterPro" id="IPR003961">
    <property type="entry name" value="FN3_dom"/>
</dbReference>
<dbReference type="PROSITE" id="PS50835">
    <property type="entry name" value="IG_LIKE"/>
    <property type="match status" value="3"/>
</dbReference>
<name>A0A8S9Z809_9TREM</name>
<organism evidence="8 9">
    <name type="scientific">Paragonimus skrjabini miyazakii</name>
    <dbReference type="NCBI Taxonomy" id="59628"/>
    <lineage>
        <taxon>Eukaryota</taxon>
        <taxon>Metazoa</taxon>
        <taxon>Spiralia</taxon>
        <taxon>Lophotrochozoa</taxon>
        <taxon>Platyhelminthes</taxon>
        <taxon>Trematoda</taxon>
        <taxon>Digenea</taxon>
        <taxon>Plagiorchiida</taxon>
        <taxon>Troglotremata</taxon>
        <taxon>Troglotrematidae</taxon>
        <taxon>Paragonimus</taxon>
    </lineage>
</organism>
<keyword evidence="9" id="KW-1185">Reference proteome</keyword>
<dbReference type="Proteomes" id="UP000822476">
    <property type="component" value="Unassembled WGS sequence"/>
</dbReference>
<dbReference type="FunFam" id="2.60.40.10:FF:000028">
    <property type="entry name" value="Neuronal cell adhesion molecule"/>
    <property type="match status" value="1"/>
</dbReference>